<evidence type="ECO:0000313" key="2">
    <source>
        <dbReference type="Proteomes" id="UP001638806"/>
    </source>
</evidence>
<dbReference type="EMBL" id="JBGNUJ010000006">
    <property type="protein sequence ID" value="KAL3959143.1"/>
    <property type="molecule type" value="Genomic_DNA"/>
</dbReference>
<reference evidence="1" key="1">
    <citation type="submission" date="2024-12" db="EMBL/GenBank/DDBJ databases">
        <title>Comparative genomics and development of molecular markers within Purpureocillium lilacinum and among Purpureocillium species.</title>
        <authorList>
            <person name="Yeh Z.-Y."/>
            <person name="Ni N.-T."/>
            <person name="Lo P.-H."/>
            <person name="Mushyakhwo K."/>
            <person name="Lin C.-F."/>
            <person name="Nai Y.-S."/>
        </authorList>
    </citation>
    <scope>NUCLEOTIDE SEQUENCE</scope>
    <source>
        <strain evidence="1">NCHU-NPUST-175</strain>
    </source>
</reference>
<comment type="caution">
    <text evidence="1">The sequence shown here is derived from an EMBL/GenBank/DDBJ whole genome shotgun (WGS) entry which is preliminary data.</text>
</comment>
<accession>A0ACC4DSQ9</accession>
<evidence type="ECO:0000313" key="1">
    <source>
        <dbReference type="EMBL" id="KAL3959143.1"/>
    </source>
</evidence>
<dbReference type="Proteomes" id="UP001638806">
    <property type="component" value="Unassembled WGS sequence"/>
</dbReference>
<keyword evidence="2" id="KW-1185">Reference proteome</keyword>
<proteinExistence type="predicted"/>
<organism evidence="1 2">
    <name type="scientific">Purpureocillium lilacinum</name>
    <name type="common">Paecilomyces lilacinus</name>
    <dbReference type="NCBI Taxonomy" id="33203"/>
    <lineage>
        <taxon>Eukaryota</taxon>
        <taxon>Fungi</taxon>
        <taxon>Dikarya</taxon>
        <taxon>Ascomycota</taxon>
        <taxon>Pezizomycotina</taxon>
        <taxon>Sordariomycetes</taxon>
        <taxon>Hypocreomycetidae</taxon>
        <taxon>Hypocreales</taxon>
        <taxon>Ophiocordycipitaceae</taxon>
        <taxon>Purpureocillium</taxon>
    </lineage>
</organism>
<gene>
    <name evidence="1" type="ORF">ACCO45_007305</name>
</gene>
<name>A0ACC4DSQ9_PURLI</name>
<protein>
    <submittedName>
        <fullName evidence="1">Uncharacterized protein</fullName>
    </submittedName>
</protein>
<sequence length="149" mass="16244">MMLKSLVATAALVATAHAADVYYCKTNTNPREPIKIEQRWAEDAVRAGGTAPTRSGYPHAFNGRSEGPSSAQLTFLGADLRCNERNPQLFEYPIMRGGARYPSDRPHGTTPTPVRVVYLQDGTTLCGVMTHVTEHKDGHGSGPFRVCDK</sequence>